<geneLocation type="plasmid" evidence="7 8">
    <name>unnamed2</name>
</geneLocation>
<feature type="transmembrane region" description="Helical" evidence="6">
    <location>
        <begin position="389"/>
        <end position="407"/>
    </location>
</feature>
<keyword evidence="4 6" id="KW-1133">Transmembrane helix</keyword>
<proteinExistence type="predicted"/>
<feature type="transmembrane region" description="Helical" evidence="6">
    <location>
        <begin position="333"/>
        <end position="352"/>
    </location>
</feature>
<evidence type="ECO:0000256" key="3">
    <source>
        <dbReference type="ARBA" id="ARBA00022692"/>
    </source>
</evidence>
<reference evidence="8" key="1">
    <citation type="submission" date="2018-05" db="EMBL/GenBank/DDBJ databases">
        <title>Azospirillum thermophila sp. nov., a novel isolated from hot spring.</title>
        <authorList>
            <person name="Zhao Z."/>
        </authorList>
    </citation>
    <scope>NUCLEOTIDE SEQUENCE [LARGE SCALE GENOMIC DNA]</scope>
    <source>
        <strain evidence="8">CFH 70021</strain>
        <plasmid evidence="8">unnamed2</plasmid>
    </source>
</reference>
<keyword evidence="7" id="KW-0614">Plasmid</keyword>
<evidence type="ECO:0000313" key="7">
    <source>
        <dbReference type="EMBL" id="AWK89496.1"/>
    </source>
</evidence>
<feature type="transmembrane region" description="Helical" evidence="6">
    <location>
        <begin position="146"/>
        <end position="165"/>
    </location>
</feature>
<dbReference type="InterPro" id="IPR002797">
    <property type="entry name" value="Polysacc_synth"/>
</dbReference>
<feature type="transmembrane region" description="Helical" evidence="6">
    <location>
        <begin position="289"/>
        <end position="313"/>
    </location>
</feature>
<dbReference type="PANTHER" id="PTHR30250">
    <property type="entry name" value="PST FAMILY PREDICTED COLANIC ACID TRANSPORTER"/>
    <property type="match status" value="1"/>
</dbReference>
<evidence type="ECO:0000256" key="6">
    <source>
        <dbReference type="SAM" id="Phobius"/>
    </source>
</evidence>
<evidence type="ECO:0008006" key="9">
    <source>
        <dbReference type="Google" id="ProtNLM"/>
    </source>
</evidence>
<feature type="transmembrane region" description="Helical" evidence="6">
    <location>
        <begin position="45"/>
        <end position="62"/>
    </location>
</feature>
<protein>
    <recommendedName>
        <fullName evidence="9">Polysaccharide biosynthesis protein</fullName>
    </recommendedName>
</protein>
<evidence type="ECO:0000313" key="8">
    <source>
        <dbReference type="Proteomes" id="UP000245629"/>
    </source>
</evidence>
<gene>
    <name evidence="7" type="ORF">DEW08_26095</name>
</gene>
<dbReference type="AlphaFoldDB" id="A0A2S2CYD6"/>
<dbReference type="PANTHER" id="PTHR30250:SF11">
    <property type="entry name" value="O-ANTIGEN TRANSPORTER-RELATED"/>
    <property type="match status" value="1"/>
</dbReference>
<keyword evidence="3 6" id="KW-0812">Transmembrane</keyword>
<keyword evidence="2" id="KW-1003">Cell membrane</keyword>
<feature type="transmembrane region" description="Helical" evidence="6">
    <location>
        <begin position="214"/>
        <end position="237"/>
    </location>
</feature>
<sequence>MSVGAKVMRQLPALFGAQMMQYLVTLLTIPLLARTLGPEGWGRTALLMTFAQLALIPLEYGFHVSATRTAARRQACAADLAGLFGSVTAAKLLVALLLALPLYGVGLAIPHGGDDPWLPALALLAAVAQAQDPMWFFLGTEQPNRIAAATILSRLATLAVLVLFLRGPEDAWIYFAAQAASWSGLLAYGILLVRRQTGFGPRHLRAPGTPLRDGWRFFQLFLGSNVFDALLPIVLGAVSTPQSVGVFVAADKLARAASGLIGPLRTALFPSVTALMAESREAAARLWRWAMLRAGGLAALAGLVMLLGAEPIMRAVLGAAAGEGSAAADMLRLLSPLPLLLTVNITLGVQWMIPSGLEGWLRNLYLASGCLRLALCAALGWQIDALAGAVANLCGELMVLGACLVFLRRRRLCPWSA</sequence>
<feature type="transmembrane region" description="Helical" evidence="6">
    <location>
        <begin position="117"/>
        <end position="139"/>
    </location>
</feature>
<feature type="transmembrane region" description="Helical" evidence="6">
    <location>
        <begin position="171"/>
        <end position="193"/>
    </location>
</feature>
<name>A0A2S2CYD6_9PROT</name>
<dbReference type="InterPro" id="IPR050833">
    <property type="entry name" value="Poly_Biosynth_Transport"/>
</dbReference>
<dbReference type="EMBL" id="CP029357">
    <property type="protein sequence ID" value="AWK89496.1"/>
    <property type="molecule type" value="Genomic_DNA"/>
</dbReference>
<organism evidence="7 8">
    <name type="scientific">Azospirillum thermophilum</name>
    <dbReference type="NCBI Taxonomy" id="2202148"/>
    <lineage>
        <taxon>Bacteria</taxon>
        <taxon>Pseudomonadati</taxon>
        <taxon>Pseudomonadota</taxon>
        <taxon>Alphaproteobacteria</taxon>
        <taxon>Rhodospirillales</taxon>
        <taxon>Azospirillaceae</taxon>
        <taxon>Azospirillum</taxon>
    </lineage>
</organism>
<dbReference type="Pfam" id="PF01943">
    <property type="entry name" value="Polysacc_synt"/>
    <property type="match status" value="1"/>
</dbReference>
<feature type="transmembrane region" description="Helical" evidence="6">
    <location>
        <begin position="83"/>
        <end position="105"/>
    </location>
</feature>
<comment type="subcellular location">
    <subcellularLocation>
        <location evidence="1">Cell membrane</location>
        <topology evidence="1">Multi-pass membrane protein</topology>
    </subcellularLocation>
</comment>
<evidence type="ECO:0000256" key="4">
    <source>
        <dbReference type="ARBA" id="ARBA00022989"/>
    </source>
</evidence>
<feature type="transmembrane region" description="Helical" evidence="6">
    <location>
        <begin position="12"/>
        <end position="33"/>
    </location>
</feature>
<keyword evidence="8" id="KW-1185">Reference proteome</keyword>
<dbReference type="GO" id="GO:0005886">
    <property type="term" value="C:plasma membrane"/>
    <property type="evidence" value="ECO:0007669"/>
    <property type="project" value="UniProtKB-SubCell"/>
</dbReference>
<evidence type="ECO:0000256" key="5">
    <source>
        <dbReference type="ARBA" id="ARBA00023136"/>
    </source>
</evidence>
<evidence type="ECO:0000256" key="2">
    <source>
        <dbReference type="ARBA" id="ARBA00022475"/>
    </source>
</evidence>
<dbReference type="KEGG" id="azz:DEW08_26095"/>
<accession>A0A2S2CYD6</accession>
<dbReference type="Proteomes" id="UP000245629">
    <property type="component" value="Plasmid unnamed2"/>
</dbReference>
<evidence type="ECO:0000256" key="1">
    <source>
        <dbReference type="ARBA" id="ARBA00004651"/>
    </source>
</evidence>
<keyword evidence="5 6" id="KW-0472">Membrane</keyword>